<name>A0ABD3QXT9_9STRA</name>
<dbReference type="Gene3D" id="2.130.10.10">
    <property type="entry name" value="YVTN repeat-like/Quinoprotein amine dehydrogenase"/>
    <property type="match status" value="2"/>
</dbReference>
<dbReference type="SMART" id="SM00320">
    <property type="entry name" value="WD40"/>
    <property type="match status" value="5"/>
</dbReference>
<gene>
    <name evidence="3" type="ORF">HJC23_011309</name>
</gene>
<evidence type="ECO:0000256" key="2">
    <source>
        <dbReference type="SAM" id="Coils"/>
    </source>
</evidence>
<dbReference type="Pfam" id="PF00400">
    <property type="entry name" value="WD40"/>
    <property type="match status" value="3"/>
</dbReference>
<evidence type="ECO:0000313" key="3">
    <source>
        <dbReference type="EMBL" id="KAL3804381.1"/>
    </source>
</evidence>
<dbReference type="InterPro" id="IPR015943">
    <property type="entry name" value="WD40/YVTN_repeat-like_dom_sf"/>
</dbReference>
<comment type="caution">
    <text evidence="3">The sequence shown here is derived from an EMBL/GenBank/DDBJ whole genome shotgun (WGS) entry which is preliminary data.</text>
</comment>
<feature type="repeat" description="WD" evidence="1">
    <location>
        <begin position="428"/>
        <end position="459"/>
    </location>
</feature>
<dbReference type="AlphaFoldDB" id="A0ABD3QXT9"/>
<protein>
    <submittedName>
        <fullName evidence="3">Uncharacterized protein</fullName>
    </submittedName>
</protein>
<dbReference type="PANTHER" id="PTHR19879:SF9">
    <property type="entry name" value="TRANSCRIPTION INITIATION FACTOR TFIID SUBUNIT 5"/>
    <property type="match status" value="1"/>
</dbReference>
<organism evidence="3 4">
    <name type="scientific">Cyclotella cryptica</name>
    <dbReference type="NCBI Taxonomy" id="29204"/>
    <lineage>
        <taxon>Eukaryota</taxon>
        <taxon>Sar</taxon>
        <taxon>Stramenopiles</taxon>
        <taxon>Ochrophyta</taxon>
        <taxon>Bacillariophyta</taxon>
        <taxon>Coscinodiscophyceae</taxon>
        <taxon>Thalassiosirophycidae</taxon>
        <taxon>Stephanodiscales</taxon>
        <taxon>Stephanodiscaceae</taxon>
        <taxon>Cyclotella</taxon>
    </lineage>
</organism>
<keyword evidence="1" id="KW-0853">WD repeat</keyword>
<keyword evidence="4" id="KW-1185">Reference proteome</keyword>
<feature type="coiled-coil region" evidence="2">
    <location>
        <begin position="13"/>
        <end position="54"/>
    </location>
</feature>
<dbReference type="PROSITE" id="PS50294">
    <property type="entry name" value="WD_REPEATS_REGION"/>
    <property type="match status" value="1"/>
</dbReference>
<dbReference type="Proteomes" id="UP001516023">
    <property type="component" value="Unassembled WGS sequence"/>
</dbReference>
<dbReference type="PROSITE" id="PS50082">
    <property type="entry name" value="WD_REPEATS_2"/>
    <property type="match status" value="1"/>
</dbReference>
<accession>A0ABD3QXT9</accession>
<evidence type="ECO:0000313" key="4">
    <source>
        <dbReference type="Proteomes" id="UP001516023"/>
    </source>
</evidence>
<dbReference type="InterPro" id="IPR001680">
    <property type="entry name" value="WD40_rpt"/>
</dbReference>
<dbReference type="SUPFAM" id="SSF50978">
    <property type="entry name" value="WD40 repeat-like"/>
    <property type="match status" value="1"/>
</dbReference>
<dbReference type="InterPro" id="IPR036322">
    <property type="entry name" value="WD40_repeat_dom_sf"/>
</dbReference>
<reference evidence="3 4" key="1">
    <citation type="journal article" date="2020" name="G3 (Bethesda)">
        <title>Improved Reference Genome for Cyclotella cryptica CCMP332, a Model for Cell Wall Morphogenesis, Salinity Adaptation, and Lipid Production in Diatoms (Bacillariophyta).</title>
        <authorList>
            <person name="Roberts W.R."/>
            <person name="Downey K.M."/>
            <person name="Ruck E.C."/>
            <person name="Traller J.C."/>
            <person name="Alverson A.J."/>
        </authorList>
    </citation>
    <scope>NUCLEOTIDE SEQUENCE [LARGE SCALE GENOMIC DNA]</scope>
    <source>
        <strain evidence="3 4">CCMP332</strain>
    </source>
</reference>
<evidence type="ECO:0000256" key="1">
    <source>
        <dbReference type="PROSITE-ProRule" id="PRU00221"/>
    </source>
</evidence>
<dbReference type="PANTHER" id="PTHR19879">
    <property type="entry name" value="TRANSCRIPTION INITIATION FACTOR TFIID"/>
    <property type="match status" value="1"/>
</dbReference>
<keyword evidence="2" id="KW-0175">Coiled coil</keyword>
<proteinExistence type="predicted"/>
<dbReference type="EMBL" id="JABMIG020000008">
    <property type="protein sequence ID" value="KAL3804381.1"/>
    <property type="molecule type" value="Genomic_DNA"/>
</dbReference>
<sequence>MDLLADIGHADQLTSAREENRVLQSKVKELSVRVHELLAENQALKAEVEIYREEFKRGGLSGHGLAEDGKEEFVDVEKEDDDVEDFITSGSGIYPCDPAVVLSHVHGAANPLCCSINPDDSLLATGGADSSLNLCRWGLALAPGDESSAKAVTDAIRIPCSGPVICVSFARVDNGRAFPVVAAGCMDGSVCLAYCGLDLDAATESKDRVLRPEVGNDCNGINQHGIKHGRYVKTVCWSPSAPLLASASADGTVQLTRVGDGALSGENFCGRVSMEIIQSIHFDSPVEAMCFLDNGDTLCCYVRGTSYLSYFNLKDGFKQTKYSLNGGSSGTGCFGDHISFAVLSLCPSPNGGKYLALATDTSRNIIMETGTDRIVRNLYGHKNDGYSNPKIAWSSSGQYLYGTSQDENCVCVWDIASSSIVKKLDEGNGGHTGLVRDIYSSHNSDTVATVSFDKSARVWLRDI</sequence>